<dbReference type="InterPro" id="IPR036618">
    <property type="entry name" value="PtsI_HPr-bd_sf"/>
</dbReference>
<sequence>MEKLKVSKTASKGIAIGKIYKYEKTVLTADDYDVQNIDSEKEIFQKAVGEVSSDLEKLAKDSEVFEAHIQLVQDPMLIDAVTEKISDCKNAQMALKDTIDEFVMIFESMDDPYMRGRADDVKDIYQRLLSKMQNAVLKDLSQINTPTIVIAKDLAPSDTATMNFEHITGFATEFGGVTSHVSIMARNMNLPVLVGVHGLFGKVKDGDFVIIDAGNGDLIINPDDETVKKYEQIKKNFEEKELRLKEEAHLEPVTQDGKRVLVYANVGNVEDAQKAVKAHIDGIGLFRSEFLYMESDHFPTQDEQFEAYKNVVLTCKGEVIIRTLDIGGDKGLSYYEFDKEENPFLGFRAIRLSLSMEDMFKTQLKALLRASSYGTLSIMYPMIISIEELLKANALLEECKKELDKEGIPYSKDVKVGMMMETPAGVIEVDNFAKYVDFFSIGTNDLTQYILAVDRGNEKISDMYNSFHPAVLHSIQKIIDAGHKENITVGMCGEFASDERACKMLLGMGLDEFSVAHTQVSAIKSIIRRSNFEQCKKVSEKIRTAYSLADVEKILKEYK</sequence>
<dbReference type="RefSeq" id="WP_068911570.1">
    <property type="nucleotide sequence ID" value="NZ_MBEW02000001.1"/>
</dbReference>
<evidence type="ECO:0000256" key="17">
    <source>
        <dbReference type="PIRNR" id="PIRNR000732"/>
    </source>
</evidence>
<feature type="binding site" evidence="19">
    <location>
        <position position="322"/>
    </location>
    <ligand>
        <name>phosphoenolpyruvate</name>
        <dbReference type="ChEBI" id="CHEBI:58702"/>
    </ligand>
</feature>
<dbReference type="EC" id="2.7.3.9" evidence="6 17"/>
<dbReference type="InterPro" id="IPR008731">
    <property type="entry name" value="PTS_EIN"/>
</dbReference>
<dbReference type="SUPFAM" id="SSF51621">
    <property type="entry name" value="Phosphoenolpyruvate/pyruvate domain"/>
    <property type="match status" value="1"/>
</dbReference>
<dbReference type="SUPFAM" id="SSF47831">
    <property type="entry name" value="Enzyme I of the PEP:sugar phosphotransferase system HPr-binding (sub)domain"/>
    <property type="match status" value="1"/>
</dbReference>
<proteinExistence type="inferred from homology"/>
<keyword evidence="8 17" id="KW-0813">Transport</keyword>
<dbReference type="Pfam" id="PF00391">
    <property type="entry name" value="PEP-utilizers"/>
    <property type="match status" value="1"/>
</dbReference>
<evidence type="ECO:0000256" key="1">
    <source>
        <dbReference type="ARBA" id="ARBA00000683"/>
    </source>
</evidence>
<comment type="caution">
    <text evidence="24">The sequence shown here is derived from an EMBL/GenBank/DDBJ whole genome shotgun (WGS) entry which is preliminary data.</text>
</comment>
<evidence type="ECO:0000256" key="14">
    <source>
        <dbReference type="ARBA" id="ARBA00022777"/>
    </source>
</evidence>
<feature type="binding site" evidence="20">
    <location>
        <position position="445"/>
    </location>
    <ligand>
        <name>Mg(2+)</name>
        <dbReference type="ChEBI" id="CHEBI:18420"/>
    </ligand>
</feature>
<dbReference type="InterPro" id="IPR008279">
    <property type="entry name" value="PEP-util_enz_mobile_dom"/>
</dbReference>
<dbReference type="NCBIfam" id="TIGR01417">
    <property type="entry name" value="PTS_I_fam"/>
    <property type="match status" value="1"/>
</dbReference>
<evidence type="ECO:0000256" key="10">
    <source>
        <dbReference type="ARBA" id="ARBA00022597"/>
    </source>
</evidence>
<dbReference type="InterPro" id="IPR006318">
    <property type="entry name" value="PTS_EI-like"/>
</dbReference>
<evidence type="ECO:0000256" key="20">
    <source>
        <dbReference type="PIRSR" id="PIRSR000732-3"/>
    </source>
</evidence>
<dbReference type="Gene3D" id="3.50.30.10">
    <property type="entry name" value="Phosphohistidine domain"/>
    <property type="match status" value="1"/>
</dbReference>
<feature type="domain" description="Phosphotransferase system enzyme I N-terminal" evidence="23">
    <location>
        <begin position="9"/>
        <end position="117"/>
    </location>
</feature>
<dbReference type="EMBL" id="MBEW02000001">
    <property type="protein sequence ID" value="RDY22222.1"/>
    <property type="molecule type" value="Genomic_DNA"/>
</dbReference>
<dbReference type="STRING" id="1871336.BBG48_00745"/>
<dbReference type="GO" id="GO:0046872">
    <property type="term" value="F:metal ion binding"/>
    <property type="evidence" value="ECO:0007669"/>
    <property type="project" value="UniProtKB-KW"/>
</dbReference>
<evidence type="ECO:0000313" key="25">
    <source>
        <dbReference type="Proteomes" id="UP000093352"/>
    </source>
</evidence>
<comment type="similarity">
    <text evidence="5 17">Belongs to the PEP-utilizing enzyme family.</text>
</comment>
<feature type="binding site" evidence="19">
    <location>
        <position position="455"/>
    </location>
    <ligand>
        <name>phosphoenolpyruvate</name>
        <dbReference type="ChEBI" id="CHEBI:58702"/>
    </ligand>
</feature>
<name>A0A371IP00_9FIRM</name>
<evidence type="ECO:0000256" key="6">
    <source>
        <dbReference type="ARBA" id="ARBA00012232"/>
    </source>
</evidence>
<reference evidence="24 25" key="1">
    <citation type="journal article" date="2016" name="Genome Announc.">
        <title>Draft Genome Sequence of Criibacterium bergeronii gen. nov., sp. nov., Strain CCRI-22567T, Isolated from a Vaginal Sample from a Woman with Bacterial Vaginosis.</title>
        <authorList>
            <person name="Maheux A.F."/>
            <person name="Berube E."/>
            <person name="Boudreau D.K."/>
            <person name="Raymond F."/>
            <person name="Corbeil J."/>
            <person name="Roy P.H."/>
            <person name="Boissinot M."/>
            <person name="Omar R.F."/>
        </authorList>
    </citation>
    <scope>NUCLEOTIDE SEQUENCE [LARGE SCALE GENOMIC DNA]</scope>
    <source>
        <strain evidence="24 25">CCRI-22567</strain>
    </source>
</reference>
<evidence type="ECO:0000256" key="7">
    <source>
        <dbReference type="ARBA" id="ARBA00016544"/>
    </source>
</evidence>
<feature type="binding site" evidence="19">
    <location>
        <position position="287"/>
    </location>
    <ligand>
        <name>phosphoenolpyruvate</name>
        <dbReference type="ChEBI" id="CHEBI:58702"/>
    </ligand>
</feature>
<dbReference type="PROSITE" id="PS00742">
    <property type="entry name" value="PEP_ENZYMES_2"/>
    <property type="match status" value="1"/>
</dbReference>
<evidence type="ECO:0000256" key="11">
    <source>
        <dbReference type="ARBA" id="ARBA00022679"/>
    </source>
</evidence>
<evidence type="ECO:0000259" key="22">
    <source>
        <dbReference type="Pfam" id="PF02896"/>
    </source>
</evidence>
<dbReference type="SUPFAM" id="SSF52009">
    <property type="entry name" value="Phosphohistidine domain"/>
    <property type="match status" value="1"/>
</dbReference>
<evidence type="ECO:0000256" key="8">
    <source>
        <dbReference type="ARBA" id="ARBA00022448"/>
    </source>
</evidence>
<evidence type="ECO:0000256" key="2">
    <source>
        <dbReference type="ARBA" id="ARBA00001946"/>
    </source>
</evidence>
<dbReference type="GO" id="GO:0009401">
    <property type="term" value="P:phosphoenolpyruvate-dependent sugar phosphotransferase system"/>
    <property type="evidence" value="ECO:0007669"/>
    <property type="project" value="UniProtKB-KW"/>
</dbReference>
<dbReference type="PANTHER" id="PTHR46244:SF3">
    <property type="entry name" value="PHOSPHOENOLPYRUVATE-PROTEIN PHOSPHOTRANSFERASE"/>
    <property type="match status" value="1"/>
</dbReference>
<keyword evidence="25" id="KW-1185">Reference proteome</keyword>
<dbReference type="Pfam" id="PF02896">
    <property type="entry name" value="PEP-utilizers_C"/>
    <property type="match status" value="1"/>
</dbReference>
<keyword evidence="9 17" id="KW-0963">Cytoplasm</keyword>
<feature type="binding site" evidence="20">
    <location>
        <position position="421"/>
    </location>
    <ligand>
        <name>Mg(2+)</name>
        <dbReference type="ChEBI" id="CHEBI:18420"/>
    </ligand>
</feature>
<comment type="cofactor">
    <cofactor evidence="2 17 20">
        <name>Mg(2+)</name>
        <dbReference type="ChEBI" id="CHEBI:18420"/>
    </cofactor>
</comment>
<accession>A0A371IP00</accession>
<comment type="catalytic activity">
    <reaction evidence="1 17">
        <text>L-histidyl-[protein] + phosphoenolpyruvate = N(pros)-phospho-L-histidyl-[protein] + pyruvate</text>
        <dbReference type="Rhea" id="RHEA:23880"/>
        <dbReference type="Rhea" id="RHEA-COMP:9745"/>
        <dbReference type="Rhea" id="RHEA-COMP:9746"/>
        <dbReference type="ChEBI" id="CHEBI:15361"/>
        <dbReference type="ChEBI" id="CHEBI:29979"/>
        <dbReference type="ChEBI" id="CHEBI:58702"/>
        <dbReference type="ChEBI" id="CHEBI:64837"/>
        <dbReference type="EC" id="2.7.3.9"/>
    </reaction>
</comment>
<dbReference type="Gene3D" id="3.20.20.60">
    <property type="entry name" value="Phosphoenolpyruvate-binding domains"/>
    <property type="match status" value="1"/>
</dbReference>
<evidence type="ECO:0000256" key="3">
    <source>
        <dbReference type="ARBA" id="ARBA00002728"/>
    </source>
</evidence>
<evidence type="ECO:0000256" key="18">
    <source>
        <dbReference type="PIRSR" id="PIRSR000732-1"/>
    </source>
</evidence>
<gene>
    <name evidence="24" type="primary">ptsP</name>
    <name evidence="24" type="ORF">BBG48_000450</name>
</gene>
<feature type="binding site" evidence="19">
    <location>
        <begin position="444"/>
        <end position="445"/>
    </location>
    <ligand>
        <name>phosphoenolpyruvate</name>
        <dbReference type="ChEBI" id="CHEBI:58702"/>
    </ligand>
</feature>
<dbReference type="InterPro" id="IPR023151">
    <property type="entry name" value="PEP_util_CS"/>
</dbReference>
<keyword evidence="13 17" id="KW-0479">Metal-binding</keyword>
<evidence type="ECO:0000256" key="13">
    <source>
        <dbReference type="ARBA" id="ARBA00022723"/>
    </source>
</evidence>
<feature type="active site" description="Tele-phosphohistidine intermediate" evidence="18">
    <location>
        <position position="180"/>
    </location>
</feature>
<dbReference type="GO" id="GO:0005737">
    <property type="term" value="C:cytoplasm"/>
    <property type="evidence" value="ECO:0007669"/>
    <property type="project" value="UniProtKB-SubCell"/>
</dbReference>
<dbReference type="InterPro" id="IPR015813">
    <property type="entry name" value="Pyrv/PenolPyrv_kinase-like_dom"/>
</dbReference>
<feature type="domain" description="PEP-utilising enzyme C-terminal" evidence="22">
    <location>
        <begin position="245"/>
        <end position="531"/>
    </location>
</feature>
<evidence type="ECO:0000256" key="5">
    <source>
        <dbReference type="ARBA" id="ARBA00007837"/>
    </source>
</evidence>
<keyword evidence="10 17" id="KW-0762">Sugar transport</keyword>
<dbReference type="PIRSF" id="PIRSF000732">
    <property type="entry name" value="PTS_enzyme_I"/>
    <property type="match status" value="1"/>
</dbReference>
<evidence type="ECO:0000256" key="9">
    <source>
        <dbReference type="ARBA" id="ARBA00022490"/>
    </source>
</evidence>
<organism evidence="24 25">
    <name type="scientific">Criibacterium bergeronii</name>
    <dbReference type="NCBI Taxonomy" id="1871336"/>
    <lineage>
        <taxon>Bacteria</taxon>
        <taxon>Bacillati</taxon>
        <taxon>Bacillota</taxon>
        <taxon>Clostridia</taxon>
        <taxon>Peptostreptococcales</taxon>
        <taxon>Filifactoraceae</taxon>
        <taxon>Criibacterium</taxon>
    </lineage>
</organism>
<evidence type="ECO:0000259" key="21">
    <source>
        <dbReference type="Pfam" id="PF00391"/>
    </source>
</evidence>
<dbReference type="InterPro" id="IPR000121">
    <property type="entry name" value="PEP_util_C"/>
</dbReference>
<evidence type="ECO:0000256" key="19">
    <source>
        <dbReference type="PIRSR" id="PIRSR000732-2"/>
    </source>
</evidence>
<dbReference type="GO" id="GO:0016301">
    <property type="term" value="F:kinase activity"/>
    <property type="evidence" value="ECO:0007669"/>
    <property type="project" value="UniProtKB-KW"/>
</dbReference>
<keyword evidence="12 17" id="KW-0598">Phosphotransferase system</keyword>
<feature type="active site" description="Proton donor" evidence="18">
    <location>
        <position position="492"/>
    </location>
</feature>
<evidence type="ECO:0000256" key="4">
    <source>
        <dbReference type="ARBA" id="ARBA00004496"/>
    </source>
</evidence>
<dbReference type="Pfam" id="PF05524">
    <property type="entry name" value="PEP-utilisers_N"/>
    <property type="match status" value="1"/>
</dbReference>
<comment type="function">
    <text evidence="3 17">General (non sugar-specific) component of the phosphoenolpyruvate-dependent sugar phosphotransferase system (sugar PTS). This major carbohydrate active-transport system catalyzes the phosphorylation of incoming sugar substrates concomitantly with their translocation across the cell membrane. Enzyme I transfers the phosphoryl group from phosphoenolpyruvate (PEP) to the phosphoryl carrier protein (HPr).</text>
</comment>
<dbReference type="PRINTS" id="PR01736">
    <property type="entry name" value="PHPHTRNFRASE"/>
</dbReference>
<feature type="domain" description="PEP-utilising enzyme mobile" evidence="21">
    <location>
        <begin position="144"/>
        <end position="216"/>
    </location>
</feature>
<evidence type="ECO:0000256" key="15">
    <source>
        <dbReference type="ARBA" id="ARBA00022842"/>
    </source>
</evidence>
<comment type="subcellular location">
    <subcellularLocation>
        <location evidence="4 17">Cytoplasm</location>
    </subcellularLocation>
</comment>
<dbReference type="Gene3D" id="1.10.274.10">
    <property type="entry name" value="PtsI, HPr-binding domain"/>
    <property type="match status" value="1"/>
</dbReference>
<dbReference type="AlphaFoldDB" id="A0A371IP00"/>
<evidence type="ECO:0000313" key="24">
    <source>
        <dbReference type="EMBL" id="RDY22222.1"/>
    </source>
</evidence>
<dbReference type="PANTHER" id="PTHR46244">
    <property type="entry name" value="PHOSPHOENOLPYRUVATE-PROTEIN PHOSPHOTRANSFERASE"/>
    <property type="match status" value="1"/>
</dbReference>
<protein>
    <recommendedName>
        <fullName evidence="7 17">Phosphoenolpyruvate-protein phosphotransferase</fullName>
        <ecNumber evidence="6 17">2.7.3.9</ecNumber>
    </recommendedName>
    <alternativeName>
        <fullName evidence="16 17">Phosphotransferase system, enzyme I</fullName>
    </alternativeName>
</protein>
<evidence type="ECO:0000256" key="16">
    <source>
        <dbReference type="ARBA" id="ARBA00033235"/>
    </source>
</evidence>
<dbReference type="InterPro" id="IPR024692">
    <property type="entry name" value="PTS_EI"/>
</dbReference>
<keyword evidence="15 17" id="KW-0460">Magnesium</keyword>
<keyword evidence="14 17" id="KW-0418">Kinase</keyword>
<keyword evidence="11 17" id="KW-0808">Transferase</keyword>
<dbReference type="InterPro" id="IPR040442">
    <property type="entry name" value="Pyrv_kinase-like_dom_sf"/>
</dbReference>
<dbReference type="GO" id="GO:0008965">
    <property type="term" value="F:phosphoenolpyruvate-protein phosphotransferase activity"/>
    <property type="evidence" value="ECO:0007669"/>
    <property type="project" value="UniProtKB-EC"/>
</dbReference>
<dbReference type="Proteomes" id="UP000093352">
    <property type="component" value="Unassembled WGS sequence"/>
</dbReference>
<evidence type="ECO:0000256" key="12">
    <source>
        <dbReference type="ARBA" id="ARBA00022683"/>
    </source>
</evidence>
<dbReference type="InterPro" id="IPR036637">
    <property type="entry name" value="Phosphohistidine_dom_sf"/>
</dbReference>
<evidence type="ECO:0000259" key="23">
    <source>
        <dbReference type="Pfam" id="PF05524"/>
    </source>
</evidence>
<dbReference type="InterPro" id="IPR050499">
    <property type="entry name" value="PEP-utilizing_PTS_enzyme"/>
</dbReference>